<reference evidence="1 2" key="1">
    <citation type="journal article" date="2015" name="Genome Biol. Evol.">
        <title>Comparative Genomics of a Bacterivorous Green Alga Reveals Evolutionary Causalities and Consequences of Phago-Mixotrophic Mode of Nutrition.</title>
        <authorList>
            <person name="Burns J.A."/>
            <person name="Paasch A."/>
            <person name="Narechania A."/>
            <person name="Kim E."/>
        </authorList>
    </citation>
    <scope>NUCLEOTIDE SEQUENCE [LARGE SCALE GENOMIC DNA]</scope>
    <source>
        <strain evidence="1 2">PLY_AMNH</strain>
    </source>
</reference>
<dbReference type="AlphaFoldDB" id="A0AAE0KVS5"/>
<comment type="caution">
    <text evidence="1">The sequence shown here is derived from an EMBL/GenBank/DDBJ whole genome shotgun (WGS) entry which is preliminary data.</text>
</comment>
<protein>
    <submittedName>
        <fullName evidence="1">Uncharacterized protein</fullName>
    </submittedName>
</protein>
<organism evidence="1 2">
    <name type="scientific">Cymbomonas tetramitiformis</name>
    <dbReference type="NCBI Taxonomy" id="36881"/>
    <lineage>
        <taxon>Eukaryota</taxon>
        <taxon>Viridiplantae</taxon>
        <taxon>Chlorophyta</taxon>
        <taxon>Pyramimonadophyceae</taxon>
        <taxon>Pyramimonadales</taxon>
        <taxon>Pyramimonadaceae</taxon>
        <taxon>Cymbomonas</taxon>
    </lineage>
</organism>
<evidence type="ECO:0000313" key="1">
    <source>
        <dbReference type="EMBL" id="KAK3262593.1"/>
    </source>
</evidence>
<name>A0AAE0KVS5_9CHLO</name>
<accession>A0AAE0KVS5</accession>
<proteinExistence type="predicted"/>
<keyword evidence="2" id="KW-1185">Reference proteome</keyword>
<dbReference type="EMBL" id="LGRX02016083">
    <property type="protein sequence ID" value="KAK3262593.1"/>
    <property type="molecule type" value="Genomic_DNA"/>
</dbReference>
<dbReference type="Proteomes" id="UP001190700">
    <property type="component" value="Unassembled WGS sequence"/>
</dbReference>
<gene>
    <name evidence="1" type="ORF">CYMTET_28556</name>
</gene>
<sequence>MVQVHDDPYHKSDMMGEGLLKGEELYCDAIGVQDKGRLVRSKTECGVELGIVGLEVLEEHTSGSSNHFEGG</sequence>
<evidence type="ECO:0000313" key="2">
    <source>
        <dbReference type="Proteomes" id="UP001190700"/>
    </source>
</evidence>